<reference evidence="1 2" key="1">
    <citation type="submission" date="2018-01" db="EMBL/GenBank/DDBJ databases">
        <authorList>
            <person name="Clerissi C."/>
        </authorList>
    </citation>
    <scope>NUCLEOTIDE SEQUENCE [LARGE SCALE GENOMIC DNA]</scope>
    <source>
        <strain evidence="1">Cupriavidus taiwanensis SWF 66322</strain>
        <plasmid evidence="2">cbm2636p</plasmid>
    </source>
</reference>
<gene>
    <name evidence="1" type="ORF">CBM2636_P20439</name>
</gene>
<dbReference type="Proteomes" id="UP000254259">
    <property type="component" value="Plasmid CBM2636p"/>
</dbReference>
<evidence type="ECO:0000313" key="2">
    <source>
        <dbReference type="Proteomes" id="UP000254259"/>
    </source>
</evidence>
<geneLocation type="plasmid" evidence="2">
    <name>cbm2636p</name>
</geneLocation>
<evidence type="ECO:0000313" key="1">
    <source>
        <dbReference type="EMBL" id="SPD69752.1"/>
    </source>
</evidence>
<accession>A0A9Q7V394</accession>
<proteinExistence type="predicted"/>
<protein>
    <submittedName>
        <fullName evidence="1">Uncharacterized protein</fullName>
    </submittedName>
</protein>
<dbReference type="EMBL" id="LT984815">
    <property type="protein sequence ID" value="SPD69752.1"/>
    <property type="molecule type" value="Genomic_DNA"/>
</dbReference>
<name>A0A9Q7V394_9BURK</name>
<sequence length="83" mass="8916">MAGLPLAIMIHRKADSLSTGRKNRTYLVGAAVGHSWTESAAPTRPAPVSFPILAYGRSSCQGAERRAGCLLQSGVRRHFLTHT</sequence>
<organism evidence="1 2">
    <name type="scientific">Cupriavidus taiwanensis</name>
    <dbReference type="NCBI Taxonomy" id="164546"/>
    <lineage>
        <taxon>Bacteria</taxon>
        <taxon>Pseudomonadati</taxon>
        <taxon>Pseudomonadota</taxon>
        <taxon>Betaproteobacteria</taxon>
        <taxon>Burkholderiales</taxon>
        <taxon>Burkholderiaceae</taxon>
        <taxon>Cupriavidus</taxon>
    </lineage>
</organism>
<keyword evidence="1" id="KW-0614">Plasmid</keyword>
<dbReference type="AlphaFoldDB" id="A0A9Q7V394"/>